<sequence>MEGRFPPMTPARCLLAATLAITVLLSGCQPMVRPDLDEPREPESPVTLNPVPRPDATVQTPAPEPVPALPDPMDTGAEVFDRMTARFSPPICVKGQHNRAWRKRYAGYPASFARHLEEILPLMAYVVEEVERRELPGEFALLPIVESWYRPAAIGPGGPAGMWQMIASTARNHGIRIQPGYDGRLSPVESTDAALSYLQTLDGLFDGEWRAMAMGYNAGEYRIIRAFRSSGDRRVSGESHLPRGLSRTTYDYVAKLHALACLIAKPERHGLVLPREARFVPLVRMAVPAGVASLDQAAVRLGTDAARLRSLNPAYRQGRIVPGAPRDVLAPATALAMVTAGSETAEAPAADEPGPARTHTVKPGDTLSRIASRYGVPLGRLFSINGLGAKSILRPGQVIQLDP</sequence>
<dbReference type="Proteomes" id="UP000305760">
    <property type="component" value="Unassembled WGS sequence"/>
</dbReference>
<feature type="region of interest" description="Disordered" evidence="1">
    <location>
        <begin position="343"/>
        <end position="362"/>
    </location>
</feature>
<dbReference type="CDD" id="cd16894">
    <property type="entry name" value="MltD-like"/>
    <property type="match status" value="1"/>
</dbReference>
<name>A0A5C4RWA2_9GAMM</name>
<gene>
    <name evidence="3" type="ORF">E1B00_04840</name>
</gene>
<keyword evidence="4" id="KW-1185">Reference proteome</keyword>
<organism evidence="3 4">
    <name type="scientific">Arenimonas terrae</name>
    <dbReference type="NCBI Taxonomy" id="2546226"/>
    <lineage>
        <taxon>Bacteria</taxon>
        <taxon>Pseudomonadati</taxon>
        <taxon>Pseudomonadota</taxon>
        <taxon>Gammaproteobacteria</taxon>
        <taxon>Lysobacterales</taxon>
        <taxon>Lysobacteraceae</taxon>
        <taxon>Arenimonas</taxon>
    </lineage>
</organism>
<dbReference type="EMBL" id="SMDR01000001">
    <property type="protein sequence ID" value="TNJ35101.1"/>
    <property type="molecule type" value="Genomic_DNA"/>
</dbReference>
<evidence type="ECO:0000256" key="1">
    <source>
        <dbReference type="SAM" id="MobiDB-lite"/>
    </source>
</evidence>
<proteinExistence type="predicted"/>
<evidence type="ECO:0000313" key="3">
    <source>
        <dbReference type="EMBL" id="TNJ35101.1"/>
    </source>
</evidence>
<feature type="compositionally biased region" description="Basic and acidic residues" evidence="1">
    <location>
        <begin position="34"/>
        <end position="43"/>
    </location>
</feature>
<comment type="caution">
    <text evidence="3">The sequence shown here is derived from an EMBL/GenBank/DDBJ whole genome shotgun (WGS) entry which is preliminary data.</text>
</comment>
<feature type="compositionally biased region" description="Low complexity" evidence="1">
    <location>
        <begin position="343"/>
        <end position="356"/>
    </location>
</feature>
<dbReference type="PROSITE" id="PS51257">
    <property type="entry name" value="PROKAR_LIPOPROTEIN"/>
    <property type="match status" value="1"/>
</dbReference>
<dbReference type="SUPFAM" id="SSF53955">
    <property type="entry name" value="Lysozyme-like"/>
    <property type="match status" value="1"/>
</dbReference>
<dbReference type="CDD" id="cd00118">
    <property type="entry name" value="LysM"/>
    <property type="match status" value="1"/>
</dbReference>
<reference evidence="3 4" key="1">
    <citation type="submission" date="2019-03" db="EMBL/GenBank/DDBJ databases">
        <title>Arenimonas daejeonensis sp. nov., isolated from compost.</title>
        <authorList>
            <person name="Jeon C.O."/>
        </authorList>
    </citation>
    <scope>NUCLEOTIDE SEQUENCE [LARGE SCALE GENOMIC DNA]</scope>
    <source>
        <strain evidence="3 4">R29</strain>
    </source>
</reference>
<dbReference type="SUPFAM" id="SSF54106">
    <property type="entry name" value="LysM domain"/>
    <property type="match status" value="1"/>
</dbReference>
<dbReference type="InterPro" id="IPR023346">
    <property type="entry name" value="Lysozyme-like_dom_sf"/>
</dbReference>
<dbReference type="Gene3D" id="1.10.530.10">
    <property type="match status" value="1"/>
</dbReference>
<dbReference type="OrthoDB" id="9815002at2"/>
<dbReference type="Gene3D" id="3.10.350.10">
    <property type="entry name" value="LysM domain"/>
    <property type="match status" value="1"/>
</dbReference>
<dbReference type="Pfam" id="PF01476">
    <property type="entry name" value="LysM"/>
    <property type="match status" value="1"/>
</dbReference>
<accession>A0A5C4RWA2</accession>
<dbReference type="PROSITE" id="PS51782">
    <property type="entry name" value="LYSM"/>
    <property type="match status" value="1"/>
</dbReference>
<dbReference type="Pfam" id="PF01464">
    <property type="entry name" value="SLT"/>
    <property type="match status" value="1"/>
</dbReference>
<feature type="domain" description="LysM" evidence="2">
    <location>
        <begin position="357"/>
        <end position="401"/>
    </location>
</feature>
<dbReference type="InterPro" id="IPR018392">
    <property type="entry name" value="LysM"/>
</dbReference>
<dbReference type="InterPro" id="IPR036779">
    <property type="entry name" value="LysM_dom_sf"/>
</dbReference>
<dbReference type="InterPro" id="IPR008258">
    <property type="entry name" value="Transglycosylase_SLT_dom_1"/>
</dbReference>
<protein>
    <submittedName>
        <fullName evidence="3">LysM peptidoglycan-binding domain-containing protein</fullName>
    </submittedName>
</protein>
<dbReference type="AlphaFoldDB" id="A0A5C4RWA2"/>
<evidence type="ECO:0000313" key="4">
    <source>
        <dbReference type="Proteomes" id="UP000305760"/>
    </source>
</evidence>
<dbReference type="SMART" id="SM00257">
    <property type="entry name" value="LysM"/>
    <property type="match status" value="1"/>
</dbReference>
<feature type="region of interest" description="Disordered" evidence="1">
    <location>
        <begin position="34"/>
        <end position="71"/>
    </location>
</feature>
<evidence type="ECO:0000259" key="2">
    <source>
        <dbReference type="PROSITE" id="PS51782"/>
    </source>
</evidence>